<protein>
    <submittedName>
        <fullName evidence="5">Putative Polyadenylate-binding protein 3</fullName>
    </submittedName>
</protein>
<dbReference type="PANTHER" id="PTHR48027">
    <property type="entry name" value="HETEROGENEOUS NUCLEAR RIBONUCLEOPROTEIN 87F-RELATED"/>
    <property type="match status" value="1"/>
</dbReference>
<comment type="caution">
    <text evidence="5">The sequence shown here is derived from an EMBL/GenBank/DDBJ whole genome shotgun (WGS) entry which is preliminary data.</text>
</comment>
<dbReference type="PRINTS" id="PR00961">
    <property type="entry name" value="HUDSXLRNA"/>
</dbReference>
<evidence type="ECO:0000313" key="6">
    <source>
        <dbReference type="Proteomes" id="UP000797356"/>
    </source>
</evidence>
<reference evidence="5" key="1">
    <citation type="journal article" date="2017" name="Gigascience">
        <title>The genome draft of coconut (Cocos nucifera).</title>
        <authorList>
            <person name="Xiao Y."/>
            <person name="Xu P."/>
            <person name="Fan H."/>
            <person name="Baudouin L."/>
            <person name="Xia W."/>
            <person name="Bocs S."/>
            <person name="Xu J."/>
            <person name="Li Q."/>
            <person name="Guo A."/>
            <person name="Zhou L."/>
            <person name="Li J."/>
            <person name="Wu Y."/>
            <person name="Ma Z."/>
            <person name="Armero A."/>
            <person name="Issali A.E."/>
            <person name="Liu N."/>
            <person name="Peng M."/>
            <person name="Yang Y."/>
        </authorList>
    </citation>
    <scope>NUCLEOTIDE SEQUENCE</scope>
    <source>
        <tissue evidence="5">Spear leaf of Hainan Tall coconut</tissue>
    </source>
</reference>
<dbReference type="InterPro" id="IPR035979">
    <property type="entry name" value="RBD_domain_sf"/>
</dbReference>
<dbReference type="PROSITE" id="PS50102">
    <property type="entry name" value="RRM"/>
    <property type="match status" value="2"/>
</dbReference>
<name>A0A8K0IAH1_COCNU</name>
<evidence type="ECO:0000259" key="4">
    <source>
        <dbReference type="PROSITE" id="PS50102"/>
    </source>
</evidence>
<evidence type="ECO:0000256" key="2">
    <source>
        <dbReference type="ARBA" id="ARBA00022884"/>
    </source>
</evidence>
<keyword evidence="2 3" id="KW-0694">RNA-binding</keyword>
<dbReference type="Gene3D" id="3.30.70.330">
    <property type="match status" value="2"/>
</dbReference>
<dbReference type="SUPFAM" id="SSF54928">
    <property type="entry name" value="RNA-binding domain, RBD"/>
    <property type="match status" value="1"/>
</dbReference>
<reference evidence="5" key="2">
    <citation type="submission" date="2019-07" db="EMBL/GenBank/DDBJ databases">
        <authorList>
            <person name="Yang Y."/>
            <person name="Bocs S."/>
            <person name="Baudouin L."/>
        </authorList>
    </citation>
    <scope>NUCLEOTIDE SEQUENCE</scope>
    <source>
        <tissue evidence="5">Spear leaf of Hainan Tall coconut</tissue>
    </source>
</reference>
<gene>
    <name evidence="5" type="ORF">COCNU_06G001540</name>
</gene>
<evidence type="ECO:0000256" key="1">
    <source>
        <dbReference type="ARBA" id="ARBA00022737"/>
    </source>
</evidence>
<dbReference type="Pfam" id="PF00076">
    <property type="entry name" value="RRM_1"/>
    <property type="match status" value="2"/>
</dbReference>
<evidence type="ECO:0000313" key="5">
    <source>
        <dbReference type="EMBL" id="KAG1346325.1"/>
    </source>
</evidence>
<keyword evidence="1" id="KW-0677">Repeat</keyword>
<dbReference type="SMART" id="SM00360">
    <property type="entry name" value="RRM"/>
    <property type="match status" value="2"/>
</dbReference>
<dbReference type="OrthoDB" id="19742at2759"/>
<keyword evidence="6" id="KW-1185">Reference proteome</keyword>
<dbReference type="GO" id="GO:1990904">
    <property type="term" value="C:ribonucleoprotein complex"/>
    <property type="evidence" value="ECO:0007669"/>
    <property type="project" value="InterPro"/>
</dbReference>
<dbReference type="InterPro" id="IPR002343">
    <property type="entry name" value="Hud_Sxl_RNA"/>
</dbReference>
<proteinExistence type="predicted"/>
<organism evidence="5 6">
    <name type="scientific">Cocos nucifera</name>
    <name type="common">Coconut palm</name>
    <dbReference type="NCBI Taxonomy" id="13894"/>
    <lineage>
        <taxon>Eukaryota</taxon>
        <taxon>Viridiplantae</taxon>
        <taxon>Streptophyta</taxon>
        <taxon>Embryophyta</taxon>
        <taxon>Tracheophyta</taxon>
        <taxon>Spermatophyta</taxon>
        <taxon>Magnoliopsida</taxon>
        <taxon>Liliopsida</taxon>
        <taxon>Arecaceae</taxon>
        <taxon>Arecoideae</taxon>
        <taxon>Cocoseae</taxon>
        <taxon>Attaleinae</taxon>
        <taxon>Cocos</taxon>
    </lineage>
</organism>
<dbReference type="InterPro" id="IPR012677">
    <property type="entry name" value="Nucleotide-bd_a/b_plait_sf"/>
</dbReference>
<sequence>MTAEDPSSVAALSLVPPSATLYVGDLDPSVTEADLLNAFASIGPIASVRLCRDRASGDSLRYAYLNFLFPLHAKKAIRFLNHVPLNGKPIRIMWSRRDPLSRKSGIGNLFVKESVSGRELEALFSWYGMVESCKVAMDEKGRSKGFGFVQMDSEMAALAAIKALNGVTLTGSNKRLTEDFEFSFLPTEFGLE</sequence>
<dbReference type="EMBL" id="CM017877">
    <property type="protein sequence ID" value="KAG1346325.1"/>
    <property type="molecule type" value="Genomic_DNA"/>
</dbReference>
<evidence type="ECO:0000256" key="3">
    <source>
        <dbReference type="PROSITE-ProRule" id="PRU00176"/>
    </source>
</evidence>
<dbReference type="GO" id="GO:0003723">
    <property type="term" value="F:RNA binding"/>
    <property type="evidence" value="ECO:0007669"/>
    <property type="project" value="UniProtKB-UniRule"/>
</dbReference>
<dbReference type="InterPro" id="IPR052462">
    <property type="entry name" value="SLIRP/GR-RBP-like"/>
</dbReference>
<dbReference type="Proteomes" id="UP000797356">
    <property type="component" value="Chromosome 6"/>
</dbReference>
<feature type="domain" description="RRM" evidence="4">
    <location>
        <begin position="19"/>
        <end position="97"/>
    </location>
</feature>
<dbReference type="AlphaFoldDB" id="A0A8K0IAH1"/>
<accession>A0A8K0IAH1</accession>
<dbReference type="InterPro" id="IPR000504">
    <property type="entry name" value="RRM_dom"/>
</dbReference>
<feature type="domain" description="RRM" evidence="4">
    <location>
        <begin position="102"/>
        <end position="183"/>
    </location>
</feature>